<reference evidence="1 2" key="1">
    <citation type="submission" date="2016-10" db="EMBL/GenBank/DDBJ databases">
        <authorList>
            <person name="de Groot N.N."/>
        </authorList>
    </citation>
    <scope>NUCLEOTIDE SEQUENCE [LARGE SCALE GENOMIC DNA]</scope>
    <source>
        <strain evidence="1 2">CGMCC 4.5727</strain>
    </source>
</reference>
<dbReference type="RefSeq" id="WP_093606671.1">
    <property type="nucleotide sequence ID" value="NZ_FNFF01000001.1"/>
</dbReference>
<organism evidence="1 2">
    <name type="scientific">Streptomyces indicus</name>
    <dbReference type="NCBI Taxonomy" id="417292"/>
    <lineage>
        <taxon>Bacteria</taxon>
        <taxon>Bacillati</taxon>
        <taxon>Actinomycetota</taxon>
        <taxon>Actinomycetes</taxon>
        <taxon>Kitasatosporales</taxon>
        <taxon>Streptomycetaceae</taxon>
        <taxon>Streptomyces</taxon>
    </lineage>
</organism>
<protein>
    <submittedName>
        <fullName evidence="1">Uncharacterized protein</fullName>
    </submittedName>
</protein>
<accession>A0A1G8TB02</accession>
<evidence type="ECO:0000313" key="1">
    <source>
        <dbReference type="EMBL" id="SDJ38671.1"/>
    </source>
</evidence>
<gene>
    <name evidence="1" type="ORF">SAMN05421806_101156</name>
</gene>
<dbReference type="OrthoDB" id="4239670at2"/>
<sequence>MSKEPELHLWLRPTHGEPLTIRTRSFGSAEEALAKLSGAIEHGYPVSCELSGPDDAEGAVVLINPAAVAAVKVWPEPAGETGDGSYL</sequence>
<keyword evidence="2" id="KW-1185">Reference proteome</keyword>
<dbReference type="EMBL" id="FNFF01000001">
    <property type="protein sequence ID" value="SDJ38671.1"/>
    <property type="molecule type" value="Genomic_DNA"/>
</dbReference>
<dbReference type="Proteomes" id="UP000199155">
    <property type="component" value="Unassembled WGS sequence"/>
</dbReference>
<name>A0A1G8TB02_9ACTN</name>
<dbReference type="AlphaFoldDB" id="A0A1G8TB02"/>
<proteinExistence type="predicted"/>
<evidence type="ECO:0000313" key="2">
    <source>
        <dbReference type="Proteomes" id="UP000199155"/>
    </source>
</evidence>